<dbReference type="Proteomes" id="UP000034739">
    <property type="component" value="Unassembled WGS sequence"/>
</dbReference>
<comment type="caution">
    <text evidence="1">The sequence shown here is derived from an EMBL/GenBank/DDBJ whole genome shotgun (WGS) entry which is preliminary data.</text>
</comment>
<gene>
    <name evidence="1" type="ORF">UY16_C0026G0018</name>
</gene>
<dbReference type="EMBL" id="LCOY01000026">
    <property type="protein sequence ID" value="KKU87501.1"/>
    <property type="molecule type" value="Genomic_DNA"/>
</dbReference>
<evidence type="ECO:0000313" key="2">
    <source>
        <dbReference type="Proteomes" id="UP000034739"/>
    </source>
</evidence>
<sequence>MDLITLKNKYFSGKLTKATYIQKMHTLHRHLFNYARFIKPTDIAEIQITTNSIIMTTKDSYALKQLFSILAPTSVGIP</sequence>
<reference evidence="1 2" key="1">
    <citation type="journal article" date="2015" name="Nature">
        <title>rRNA introns, odd ribosomes, and small enigmatic genomes across a large radiation of phyla.</title>
        <authorList>
            <person name="Brown C.T."/>
            <person name="Hug L.A."/>
            <person name="Thomas B.C."/>
            <person name="Sharon I."/>
            <person name="Castelle C.J."/>
            <person name="Singh A."/>
            <person name="Wilkins M.J."/>
            <person name="Williams K.H."/>
            <person name="Banfield J.F."/>
        </authorList>
    </citation>
    <scope>NUCLEOTIDE SEQUENCE [LARGE SCALE GENOMIC DNA]</scope>
</reference>
<protein>
    <submittedName>
        <fullName evidence="1">Uncharacterized protein</fullName>
    </submittedName>
</protein>
<proteinExistence type="predicted"/>
<evidence type="ECO:0000313" key="1">
    <source>
        <dbReference type="EMBL" id="KKU87501.1"/>
    </source>
</evidence>
<accession>A0A0G1U095</accession>
<dbReference type="AlphaFoldDB" id="A0A0G1U095"/>
<organism evidence="1 2">
    <name type="scientific">Candidatus Gottesmanbacteria bacterium GW2011_GWA2_47_9</name>
    <dbReference type="NCBI Taxonomy" id="1618445"/>
    <lineage>
        <taxon>Bacteria</taxon>
        <taxon>Candidatus Gottesmaniibacteriota</taxon>
    </lineage>
</organism>
<name>A0A0G1U095_9BACT</name>